<dbReference type="Proteomes" id="UP000280792">
    <property type="component" value="Unassembled WGS sequence"/>
</dbReference>
<comment type="caution">
    <text evidence="4">The sequence shown here is derived from an EMBL/GenBank/DDBJ whole genome shotgun (WGS) entry which is preliminary data.</text>
</comment>
<dbReference type="EMBL" id="QWEZ01000001">
    <property type="protein sequence ID" value="RRJ83829.1"/>
    <property type="molecule type" value="Genomic_DNA"/>
</dbReference>
<reference evidence="4 5" key="1">
    <citation type="submission" date="2018-08" db="EMBL/GenBank/DDBJ databases">
        <authorList>
            <person name="Khan S.A."/>
        </authorList>
    </citation>
    <scope>NUCLEOTIDE SEQUENCE [LARGE SCALE GENOMIC DNA]</scope>
    <source>
        <strain evidence="4 5">GTF-13</strain>
    </source>
</reference>
<evidence type="ECO:0000256" key="2">
    <source>
        <dbReference type="ARBA" id="ARBA00022729"/>
    </source>
</evidence>
<dbReference type="SMART" id="SM00062">
    <property type="entry name" value="PBPb"/>
    <property type="match status" value="1"/>
</dbReference>
<evidence type="ECO:0000256" key="1">
    <source>
        <dbReference type="ARBA" id="ARBA00010333"/>
    </source>
</evidence>
<evidence type="ECO:0000313" key="5">
    <source>
        <dbReference type="Proteomes" id="UP000280792"/>
    </source>
</evidence>
<protein>
    <recommendedName>
        <fullName evidence="3">Solute-binding protein family 3/N-terminal domain-containing protein</fullName>
    </recommendedName>
</protein>
<gene>
    <name evidence="4" type="ORF">D0544_01550</name>
</gene>
<keyword evidence="2" id="KW-0732">Signal</keyword>
<feature type="domain" description="Solute-binding protein family 3/N-terminal" evidence="3">
    <location>
        <begin position="25"/>
        <end position="245"/>
    </location>
</feature>
<dbReference type="SUPFAM" id="SSF53850">
    <property type="entry name" value="Periplasmic binding protein-like II"/>
    <property type="match status" value="1"/>
</dbReference>
<organism evidence="4 5">
    <name type="scientific">Aestuariirhabdus litorea</name>
    <dbReference type="NCBI Taxonomy" id="2528527"/>
    <lineage>
        <taxon>Bacteria</taxon>
        <taxon>Pseudomonadati</taxon>
        <taxon>Pseudomonadota</taxon>
        <taxon>Gammaproteobacteria</taxon>
        <taxon>Oceanospirillales</taxon>
        <taxon>Aestuariirhabdaceae</taxon>
        <taxon>Aestuariirhabdus</taxon>
    </lineage>
</organism>
<dbReference type="PANTHER" id="PTHR35936">
    <property type="entry name" value="MEMBRANE-BOUND LYTIC MUREIN TRANSGLYCOSYLASE F"/>
    <property type="match status" value="1"/>
</dbReference>
<dbReference type="InterPro" id="IPR001638">
    <property type="entry name" value="Solute-binding_3/MltF_N"/>
</dbReference>
<dbReference type="Pfam" id="PF00497">
    <property type="entry name" value="SBP_bac_3"/>
    <property type="match status" value="1"/>
</dbReference>
<proteinExistence type="inferred from homology"/>
<evidence type="ECO:0000313" key="4">
    <source>
        <dbReference type="EMBL" id="RRJ83829.1"/>
    </source>
</evidence>
<keyword evidence="5" id="KW-1185">Reference proteome</keyword>
<dbReference type="Gene3D" id="3.40.190.10">
    <property type="entry name" value="Periplasmic binding protein-like II"/>
    <property type="match status" value="2"/>
</dbReference>
<evidence type="ECO:0000259" key="3">
    <source>
        <dbReference type="SMART" id="SM00062"/>
    </source>
</evidence>
<sequence>MAVYPLPRWLLVVLLLPVPGQADEPLRCGVATGFPPFQYVLDGQPAGLDVAVIHALARELNHPVEIVQRPWEEVLRLLRKGEIECVAGMEVTEERSRYSRFTVPYYSRQAVIFVRADNAKVIDERSLEWSMVSGDHDSEIERRIQSSTGDGSHPRFFPVASKRDAMELLQRGLVEASIMPREVGFYLAAELGLKVRVVGRPGKASPVVIGVARDLPQLHLSIERGLVSLIERGEIKRLSKEAFLR</sequence>
<comment type="similarity">
    <text evidence="1">Belongs to the bacterial solute-binding protein 3 family.</text>
</comment>
<name>A0A3P3VQL9_9GAMM</name>
<accession>A0A3P3VQL9</accession>
<dbReference type="AlphaFoldDB" id="A0A3P3VQL9"/>
<reference evidence="4 5" key="2">
    <citation type="submission" date="2018-12" db="EMBL/GenBank/DDBJ databases">
        <title>Simiduia agarivorans gen. nov., sp. nov., a marine, agarolytic bacterium isolated from shallow coastal water from Keelung, Taiwan.</title>
        <authorList>
            <person name="Shieh W.Y."/>
        </authorList>
    </citation>
    <scope>NUCLEOTIDE SEQUENCE [LARGE SCALE GENOMIC DNA]</scope>
    <source>
        <strain evidence="4 5">GTF-13</strain>
    </source>
</reference>